<evidence type="ECO:0000313" key="3">
    <source>
        <dbReference type="Proteomes" id="UP000762676"/>
    </source>
</evidence>
<reference evidence="2 3" key="1">
    <citation type="journal article" date="2021" name="Elife">
        <title>Chloroplast acquisition without the gene transfer in kleptoplastic sea slugs, Plakobranchus ocellatus.</title>
        <authorList>
            <person name="Maeda T."/>
            <person name="Takahashi S."/>
            <person name="Yoshida T."/>
            <person name="Shimamura S."/>
            <person name="Takaki Y."/>
            <person name="Nagai Y."/>
            <person name="Toyoda A."/>
            <person name="Suzuki Y."/>
            <person name="Arimoto A."/>
            <person name="Ishii H."/>
            <person name="Satoh N."/>
            <person name="Nishiyama T."/>
            <person name="Hasebe M."/>
            <person name="Maruyama T."/>
            <person name="Minagawa J."/>
            <person name="Obokata J."/>
            <person name="Shigenobu S."/>
        </authorList>
    </citation>
    <scope>NUCLEOTIDE SEQUENCE [LARGE SCALE GENOMIC DNA]</scope>
</reference>
<dbReference type="Pfam" id="PF05380">
    <property type="entry name" value="Peptidase_A17"/>
    <property type="match status" value="1"/>
</dbReference>
<dbReference type="SUPFAM" id="SSF56672">
    <property type="entry name" value="DNA/RNA polymerases"/>
    <property type="match status" value="1"/>
</dbReference>
<keyword evidence="3" id="KW-1185">Reference proteome</keyword>
<evidence type="ECO:0000313" key="2">
    <source>
        <dbReference type="EMBL" id="GFR99834.1"/>
    </source>
</evidence>
<gene>
    <name evidence="2" type="ORF">ElyMa_006383200</name>
</gene>
<dbReference type="Pfam" id="PF00078">
    <property type="entry name" value="RVT_1"/>
    <property type="match status" value="1"/>
</dbReference>
<dbReference type="InterPro" id="IPR043128">
    <property type="entry name" value="Rev_trsase/Diguanyl_cyclase"/>
</dbReference>
<protein>
    <submittedName>
        <fullName evidence="2">DUF1759 and Peptidase A17 and DUF1758 and RVT 1 d omain containing protein</fullName>
    </submittedName>
</protein>
<name>A0AAV4HQ67_9GAST</name>
<dbReference type="EMBL" id="BMAT01012821">
    <property type="protein sequence ID" value="GFR99834.1"/>
    <property type="molecule type" value="Genomic_DNA"/>
</dbReference>
<comment type="caution">
    <text evidence="2">The sequence shown here is derived from an EMBL/GenBank/DDBJ whole genome shotgun (WGS) entry which is preliminary data.</text>
</comment>
<proteinExistence type="predicted"/>
<dbReference type="PANTHER" id="PTHR47331:SF1">
    <property type="entry name" value="GAG-LIKE PROTEIN"/>
    <property type="match status" value="1"/>
</dbReference>
<dbReference type="PANTHER" id="PTHR47331">
    <property type="entry name" value="PHD-TYPE DOMAIN-CONTAINING PROTEIN"/>
    <property type="match status" value="1"/>
</dbReference>
<dbReference type="Proteomes" id="UP000762676">
    <property type="component" value="Unassembled WGS sequence"/>
</dbReference>
<evidence type="ECO:0000259" key="1">
    <source>
        <dbReference type="Pfam" id="PF00078"/>
    </source>
</evidence>
<dbReference type="AlphaFoldDB" id="A0AAV4HQ67"/>
<dbReference type="InterPro" id="IPR000477">
    <property type="entry name" value="RT_dom"/>
</dbReference>
<feature type="domain" description="Reverse transcriptase" evidence="1">
    <location>
        <begin position="135"/>
        <end position="248"/>
    </location>
</feature>
<accession>A0AAV4HQ67</accession>
<organism evidence="2 3">
    <name type="scientific">Elysia marginata</name>
    <dbReference type="NCBI Taxonomy" id="1093978"/>
    <lineage>
        <taxon>Eukaryota</taxon>
        <taxon>Metazoa</taxon>
        <taxon>Spiralia</taxon>
        <taxon>Lophotrochozoa</taxon>
        <taxon>Mollusca</taxon>
        <taxon>Gastropoda</taxon>
        <taxon>Heterobranchia</taxon>
        <taxon>Euthyneura</taxon>
        <taxon>Panpulmonata</taxon>
        <taxon>Sacoglossa</taxon>
        <taxon>Placobranchoidea</taxon>
        <taxon>Plakobranchidae</taxon>
        <taxon>Elysia</taxon>
    </lineage>
</organism>
<dbReference type="Gene3D" id="3.10.10.10">
    <property type="entry name" value="HIV Type 1 Reverse Transcriptase, subunit A, domain 1"/>
    <property type="match status" value="1"/>
</dbReference>
<dbReference type="InterPro" id="IPR008042">
    <property type="entry name" value="Retrotrans_Pao"/>
</dbReference>
<dbReference type="InterPro" id="IPR043502">
    <property type="entry name" value="DNA/RNA_pol_sf"/>
</dbReference>
<dbReference type="Gene3D" id="3.30.70.270">
    <property type="match status" value="1"/>
</dbReference>
<sequence length="365" mass="41963">MKLENLDWENSLIGDSDSQTQVDILVGLDYYWGLVKPGTTLLSDHLAIQETKFGYVLSGSWDINNGNAQQRVNHQFLCMGDVGEAVCHKLWDLETLGITENIDSDKKKSDDNVLKDFNQTIRFVDGRYLVLLRFRRWKYGLTADISKAFLQIRVFEQDQDVHRFLWDVRNQARLMRFDRVVFGDASSPFLLNATIKYHLNKFHDSVVVSELRENLYVDDWLSGSDSQDEIVKMASEAENILGQGGFPLAKWGSNSTLVGDRVVRDLSKDCSETLPRLKILGISWSTSEDCFLFETFPVGEGIQFTKRLVLGMIARIFDPLGFLNTFIIGIKIMFQEIWRLGLSWDEPLPLNMQKQMSIWVEGLRR</sequence>